<dbReference type="InterPro" id="IPR001789">
    <property type="entry name" value="Sig_transdc_resp-reg_receiver"/>
</dbReference>
<evidence type="ECO:0000259" key="4">
    <source>
        <dbReference type="PROSITE" id="PS50110"/>
    </source>
</evidence>
<dbReference type="CDD" id="cd17546">
    <property type="entry name" value="REC_hyHK_CKI1_RcsC-like"/>
    <property type="match status" value="1"/>
</dbReference>
<feature type="domain" description="Response regulatory" evidence="4">
    <location>
        <begin position="2"/>
        <end position="119"/>
    </location>
</feature>
<organism evidence="5 6">
    <name type="scientific">Azospira oryzae</name>
    <dbReference type="NCBI Taxonomy" id="146939"/>
    <lineage>
        <taxon>Bacteria</taxon>
        <taxon>Pseudomonadati</taxon>
        <taxon>Pseudomonadota</taxon>
        <taxon>Betaproteobacteria</taxon>
        <taxon>Rhodocyclales</taxon>
        <taxon>Rhodocyclaceae</taxon>
        <taxon>Azospira</taxon>
    </lineage>
</organism>
<evidence type="ECO:0000313" key="5">
    <source>
        <dbReference type="EMBL" id="RZT89279.1"/>
    </source>
</evidence>
<reference evidence="5 6" key="1">
    <citation type="submission" date="2019-02" db="EMBL/GenBank/DDBJ databases">
        <title>Genomic Encyclopedia of Type Strains, Phase IV (KMG-IV): sequencing the most valuable type-strain genomes for metagenomic binning, comparative biology and taxonomic classification.</title>
        <authorList>
            <person name="Goeker M."/>
        </authorList>
    </citation>
    <scope>NUCLEOTIDE SEQUENCE [LARGE SCALE GENOMIC DNA]</scope>
    <source>
        <strain evidence="5 6">DSM 21223</strain>
    </source>
</reference>
<dbReference type="EMBL" id="SHKM01000001">
    <property type="protein sequence ID" value="RZT89279.1"/>
    <property type="molecule type" value="Genomic_DNA"/>
</dbReference>
<comment type="caution">
    <text evidence="5">The sequence shown here is derived from an EMBL/GenBank/DDBJ whole genome shotgun (WGS) entry which is preliminary data.</text>
</comment>
<dbReference type="SUPFAM" id="SSF52172">
    <property type="entry name" value="CheY-like"/>
    <property type="match status" value="1"/>
</dbReference>
<name>A0ABY0IU36_9RHOO</name>
<evidence type="ECO:0000256" key="1">
    <source>
        <dbReference type="ARBA" id="ARBA00022553"/>
    </source>
</evidence>
<evidence type="ECO:0000313" key="6">
    <source>
        <dbReference type="Proteomes" id="UP000292136"/>
    </source>
</evidence>
<proteinExistence type="predicted"/>
<keyword evidence="1 3" id="KW-0597">Phosphoprotein</keyword>
<feature type="modified residue" description="4-aspartylphosphate" evidence="3">
    <location>
        <position position="52"/>
    </location>
</feature>
<evidence type="ECO:0000256" key="3">
    <source>
        <dbReference type="PROSITE-ProRule" id="PRU00169"/>
    </source>
</evidence>
<dbReference type="Proteomes" id="UP000292136">
    <property type="component" value="Unassembled WGS sequence"/>
</dbReference>
<accession>A0ABY0IU36</accession>
<dbReference type="SMART" id="SM00448">
    <property type="entry name" value="REC"/>
    <property type="match status" value="1"/>
</dbReference>
<sequence>MKVLVVDDHKVNRMLPRAILSKLGIEVLEADSGEAALECLARTPEVDHVLLDVSMPGMTGIEVCQRLREEERTRGLHIIAYTAHAFASEKNQIMEAGFDDLLIKPINREGLLQALGMAQ</sequence>
<dbReference type="InterPro" id="IPR011006">
    <property type="entry name" value="CheY-like_superfamily"/>
</dbReference>
<keyword evidence="2" id="KW-0902">Two-component regulatory system</keyword>
<evidence type="ECO:0000256" key="2">
    <source>
        <dbReference type="ARBA" id="ARBA00023012"/>
    </source>
</evidence>
<gene>
    <name evidence="5" type="ORF">EV678_0059</name>
</gene>
<dbReference type="PANTHER" id="PTHR45339:SF1">
    <property type="entry name" value="HYBRID SIGNAL TRANSDUCTION HISTIDINE KINASE J"/>
    <property type="match status" value="1"/>
</dbReference>
<protein>
    <submittedName>
        <fullName evidence="5">CheY-like chemotaxis protein</fullName>
    </submittedName>
</protein>
<dbReference type="PROSITE" id="PS50110">
    <property type="entry name" value="RESPONSE_REGULATORY"/>
    <property type="match status" value="1"/>
</dbReference>
<dbReference type="Gene3D" id="3.40.50.2300">
    <property type="match status" value="1"/>
</dbReference>
<dbReference type="PANTHER" id="PTHR45339">
    <property type="entry name" value="HYBRID SIGNAL TRANSDUCTION HISTIDINE KINASE J"/>
    <property type="match status" value="1"/>
</dbReference>
<dbReference type="Pfam" id="PF00072">
    <property type="entry name" value="Response_reg"/>
    <property type="match status" value="1"/>
</dbReference>
<keyword evidence="6" id="KW-1185">Reference proteome</keyword>